<feature type="domain" description="HAT C-terminal dimerisation" evidence="1">
    <location>
        <begin position="2"/>
        <end position="54"/>
    </location>
</feature>
<sequence>NANHYPVWASLAMDYLPIMASSVSSERAFSGAGITITKRRNRLKGDIVEALQVLK</sequence>
<dbReference type="OrthoDB" id="3062869at2759"/>
<dbReference type="InterPro" id="IPR012337">
    <property type="entry name" value="RNaseH-like_sf"/>
</dbReference>
<dbReference type="InterPro" id="IPR008906">
    <property type="entry name" value="HATC_C_dom"/>
</dbReference>
<protein>
    <recommendedName>
        <fullName evidence="1">HAT C-terminal dimerisation domain-containing protein</fullName>
    </recommendedName>
</protein>
<dbReference type="AlphaFoldDB" id="A0A0C9TJ47"/>
<reference evidence="2 3" key="1">
    <citation type="submission" date="2014-06" db="EMBL/GenBank/DDBJ databases">
        <title>Evolutionary Origins and Diversification of the Mycorrhizal Mutualists.</title>
        <authorList>
            <consortium name="DOE Joint Genome Institute"/>
            <consortium name="Mycorrhizal Genomics Consortium"/>
            <person name="Kohler A."/>
            <person name="Kuo A."/>
            <person name="Nagy L.G."/>
            <person name="Floudas D."/>
            <person name="Copeland A."/>
            <person name="Barry K.W."/>
            <person name="Cichocki N."/>
            <person name="Veneault-Fourrey C."/>
            <person name="LaButti K."/>
            <person name="Lindquist E.A."/>
            <person name="Lipzen A."/>
            <person name="Lundell T."/>
            <person name="Morin E."/>
            <person name="Murat C."/>
            <person name="Riley R."/>
            <person name="Ohm R."/>
            <person name="Sun H."/>
            <person name="Tunlid A."/>
            <person name="Henrissat B."/>
            <person name="Grigoriev I.V."/>
            <person name="Hibbett D.S."/>
            <person name="Martin F."/>
        </authorList>
    </citation>
    <scope>NUCLEOTIDE SEQUENCE [LARGE SCALE GENOMIC DNA]</scope>
    <source>
        <strain evidence="2 3">SS14</strain>
    </source>
</reference>
<feature type="non-terminal residue" evidence="2">
    <location>
        <position position="1"/>
    </location>
</feature>
<evidence type="ECO:0000313" key="3">
    <source>
        <dbReference type="Proteomes" id="UP000054279"/>
    </source>
</evidence>
<organism evidence="2 3">
    <name type="scientific">Sphaerobolus stellatus (strain SS14)</name>
    <dbReference type="NCBI Taxonomy" id="990650"/>
    <lineage>
        <taxon>Eukaryota</taxon>
        <taxon>Fungi</taxon>
        <taxon>Dikarya</taxon>
        <taxon>Basidiomycota</taxon>
        <taxon>Agaricomycotina</taxon>
        <taxon>Agaricomycetes</taxon>
        <taxon>Phallomycetidae</taxon>
        <taxon>Geastrales</taxon>
        <taxon>Sphaerobolaceae</taxon>
        <taxon>Sphaerobolus</taxon>
    </lineage>
</organism>
<dbReference type="GO" id="GO:0046983">
    <property type="term" value="F:protein dimerization activity"/>
    <property type="evidence" value="ECO:0007669"/>
    <property type="project" value="InterPro"/>
</dbReference>
<dbReference type="SUPFAM" id="SSF53098">
    <property type="entry name" value="Ribonuclease H-like"/>
    <property type="match status" value="1"/>
</dbReference>
<dbReference type="HOGENOM" id="CLU_009123_15_3_1"/>
<evidence type="ECO:0000313" key="2">
    <source>
        <dbReference type="EMBL" id="KIJ29628.1"/>
    </source>
</evidence>
<name>A0A0C9TJ47_SPHS4</name>
<proteinExistence type="predicted"/>
<gene>
    <name evidence="2" type="ORF">M422DRAFT_101309</name>
</gene>
<dbReference type="EMBL" id="KN837279">
    <property type="protein sequence ID" value="KIJ29628.1"/>
    <property type="molecule type" value="Genomic_DNA"/>
</dbReference>
<dbReference type="Proteomes" id="UP000054279">
    <property type="component" value="Unassembled WGS sequence"/>
</dbReference>
<keyword evidence="3" id="KW-1185">Reference proteome</keyword>
<dbReference type="Pfam" id="PF05699">
    <property type="entry name" value="Dimer_Tnp_hAT"/>
    <property type="match status" value="1"/>
</dbReference>
<evidence type="ECO:0000259" key="1">
    <source>
        <dbReference type="Pfam" id="PF05699"/>
    </source>
</evidence>
<accession>A0A0C9TJ47</accession>
<feature type="non-terminal residue" evidence="2">
    <location>
        <position position="55"/>
    </location>
</feature>